<gene>
    <name evidence="2" type="ORF">LMG32879_002341</name>
</gene>
<protein>
    <submittedName>
        <fullName evidence="2">DUF4123 domain-containing protein</fullName>
    </submittedName>
</protein>
<dbReference type="EMBL" id="CATKSH010000016">
    <property type="protein sequence ID" value="CAI9121494.1"/>
    <property type="molecule type" value="Genomic_DNA"/>
</dbReference>
<proteinExistence type="predicted"/>
<dbReference type="Pfam" id="PF13503">
    <property type="entry name" value="DUF4123"/>
    <property type="match status" value="1"/>
</dbReference>
<dbReference type="AlphaFoldDB" id="A0AA35VE04"/>
<accession>A0AA35VE04</accession>
<evidence type="ECO:0000259" key="1">
    <source>
        <dbReference type="Pfam" id="PF13503"/>
    </source>
</evidence>
<evidence type="ECO:0000313" key="2">
    <source>
        <dbReference type="EMBL" id="CAI9121494.1"/>
    </source>
</evidence>
<dbReference type="InterPro" id="IPR025391">
    <property type="entry name" value="DUF4123"/>
</dbReference>
<sequence>MSASTGLLYALLDPARDPAMAPNLRSLAPEAMCLMDVPRSGELRAALPHLVSLRDDGGLLPWWRAHGAGKAWGIAMRTHADITVLRRHLKKFMFAYLPDDTRVLFRFWDPRVLSAYMPLCDSEAREAFMGPMTALYLEDWKTGKSMTLRPVPGVERVMARPSRFFRPNAGQVDRLTCTSFLHATYERLISVEGATPFQEALRSHRSDLLSFWEGLWPQVALLAPETAAPALAYAAALRLRNGDVAAGLAAALSGEAPSYTMKAELTAWGYLPFSAFYTLAWA</sequence>
<evidence type="ECO:0000313" key="3">
    <source>
        <dbReference type="Proteomes" id="UP001176960"/>
    </source>
</evidence>
<reference evidence="2" key="1">
    <citation type="submission" date="2023-03" db="EMBL/GenBank/DDBJ databases">
        <authorList>
            <person name="Cleenwerck I."/>
        </authorList>
    </citation>
    <scope>NUCLEOTIDE SEQUENCE</scope>
    <source>
        <strain evidence="2">LMG 32879</strain>
    </source>
</reference>
<comment type="caution">
    <text evidence="2">The sequence shown here is derived from an EMBL/GenBank/DDBJ whole genome shotgun (WGS) entry which is preliminary data.</text>
</comment>
<name>A0AA35VE04_9PROT</name>
<dbReference type="RefSeq" id="WP_289843656.1">
    <property type="nucleotide sequence ID" value="NZ_CATKSH010000016.1"/>
</dbReference>
<organism evidence="2 3">
    <name type="scientific">Brytella acorum</name>
    <dbReference type="NCBI Taxonomy" id="2959299"/>
    <lineage>
        <taxon>Bacteria</taxon>
        <taxon>Pseudomonadati</taxon>
        <taxon>Pseudomonadota</taxon>
        <taxon>Alphaproteobacteria</taxon>
        <taxon>Acetobacterales</taxon>
        <taxon>Acetobacteraceae</taxon>
        <taxon>Brytella</taxon>
    </lineage>
</organism>
<keyword evidence="3" id="KW-1185">Reference proteome</keyword>
<dbReference type="Proteomes" id="UP001176960">
    <property type="component" value="Unassembled WGS sequence"/>
</dbReference>
<feature type="domain" description="DUF4123" evidence="1">
    <location>
        <begin position="8"/>
        <end position="126"/>
    </location>
</feature>